<keyword evidence="2" id="KW-1185">Reference proteome</keyword>
<accession>A0AAD4BJF6</accession>
<reference evidence="1" key="1">
    <citation type="submission" date="2019-10" db="EMBL/GenBank/DDBJ databases">
        <authorList>
            <consortium name="DOE Joint Genome Institute"/>
            <person name="Kuo A."/>
            <person name="Miyauchi S."/>
            <person name="Kiss E."/>
            <person name="Drula E."/>
            <person name="Kohler A."/>
            <person name="Sanchez-Garcia M."/>
            <person name="Andreopoulos B."/>
            <person name="Barry K.W."/>
            <person name="Bonito G."/>
            <person name="Buee M."/>
            <person name="Carver A."/>
            <person name="Chen C."/>
            <person name="Cichocki N."/>
            <person name="Clum A."/>
            <person name="Culley D."/>
            <person name="Crous P.W."/>
            <person name="Fauchery L."/>
            <person name="Girlanda M."/>
            <person name="Hayes R."/>
            <person name="Keri Z."/>
            <person name="LaButti K."/>
            <person name="Lipzen A."/>
            <person name="Lombard V."/>
            <person name="Magnuson J."/>
            <person name="Maillard F."/>
            <person name="Morin E."/>
            <person name="Murat C."/>
            <person name="Nolan M."/>
            <person name="Ohm R."/>
            <person name="Pangilinan J."/>
            <person name="Pereira M."/>
            <person name="Perotto S."/>
            <person name="Peter M."/>
            <person name="Riley R."/>
            <person name="Sitrit Y."/>
            <person name="Stielow B."/>
            <person name="Szollosi G."/>
            <person name="Zifcakova L."/>
            <person name="Stursova M."/>
            <person name="Spatafora J.W."/>
            <person name="Tedersoo L."/>
            <person name="Vaario L.-M."/>
            <person name="Yamada A."/>
            <person name="Yan M."/>
            <person name="Wang P."/>
            <person name="Xu J."/>
            <person name="Bruns T."/>
            <person name="Baldrian P."/>
            <person name="Vilgalys R."/>
            <person name="Henrissat B."/>
            <person name="Grigoriev I.V."/>
            <person name="Hibbett D."/>
            <person name="Nagy L.G."/>
            <person name="Martin F.M."/>
        </authorList>
    </citation>
    <scope>NUCLEOTIDE SEQUENCE</scope>
    <source>
        <strain evidence="1">BED1</strain>
    </source>
</reference>
<proteinExistence type="predicted"/>
<organism evidence="1 2">
    <name type="scientific">Boletus edulis BED1</name>
    <dbReference type="NCBI Taxonomy" id="1328754"/>
    <lineage>
        <taxon>Eukaryota</taxon>
        <taxon>Fungi</taxon>
        <taxon>Dikarya</taxon>
        <taxon>Basidiomycota</taxon>
        <taxon>Agaricomycotina</taxon>
        <taxon>Agaricomycetes</taxon>
        <taxon>Agaricomycetidae</taxon>
        <taxon>Boletales</taxon>
        <taxon>Boletineae</taxon>
        <taxon>Boletaceae</taxon>
        <taxon>Boletoideae</taxon>
        <taxon>Boletus</taxon>
    </lineage>
</organism>
<protein>
    <submittedName>
        <fullName evidence="1">Uncharacterized protein</fullName>
    </submittedName>
</protein>
<reference evidence="1" key="2">
    <citation type="journal article" date="2020" name="Nat. Commun.">
        <title>Large-scale genome sequencing of mycorrhizal fungi provides insights into the early evolution of symbiotic traits.</title>
        <authorList>
            <person name="Miyauchi S."/>
            <person name="Kiss E."/>
            <person name="Kuo A."/>
            <person name="Drula E."/>
            <person name="Kohler A."/>
            <person name="Sanchez-Garcia M."/>
            <person name="Morin E."/>
            <person name="Andreopoulos B."/>
            <person name="Barry K.W."/>
            <person name="Bonito G."/>
            <person name="Buee M."/>
            <person name="Carver A."/>
            <person name="Chen C."/>
            <person name="Cichocki N."/>
            <person name="Clum A."/>
            <person name="Culley D."/>
            <person name="Crous P.W."/>
            <person name="Fauchery L."/>
            <person name="Girlanda M."/>
            <person name="Hayes R.D."/>
            <person name="Keri Z."/>
            <person name="LaButti K."/>
            <person name="Lipzen A."/>
            <person name="Lombard V."/>
            <person name="Magnuson J."/>
            <person name="Maillard F."/>
            <person name="Murat C."/>
            <person name="Nolan M."/>
            <person name="Ohm R.A."/>
            <person name="Pangilinan J."/>
            <person name="Pereira M.F."/>
            <person name="Perotto S."/>
            <person name="Peter M."/>
            <person name="Pfister S."/>
            <person name="Riley R."/>
            <person name="Sitrit Y."/>
            <person name="Stielow J.B."/>
            <person name="Szollosi G."/>
            <person name="Zifcakova L."/>
            <person name="Stursova M."/>
            <person name="Spatafora J.W."/>
            <person name="Tedersoo L."/>
            <person name="Vaario L.M."/>
            <person name="Yamada A."/>
            <person name="Yan M."/>
            <person name="Wang P."/>
            <person name="Xu J."/>
            <person name="Bruns T."/>
            <person name="Baldrian P."/>
            <person name="Vilgalys R."/>
            <person name="Dunand C."/>
            <person name="Henrissat B."/>
            <person name="Grigoriev I.V."/>
            <person name="Hibbett D."/>
            <person name="Nagy L.G."/>
            <person name="Martin F.M."/>
        </authorList>
    </citation>
    <scope>NUCLEOTIDE SEQUENCE</scope>
    <source>
        <strain evidence="1">BED1</strain>
    </source>
</reference>
<feature type="non-terminal residue" evidence="1">
    <location>
        <position position="1"/>
    </location>
</feature>
<evidence type="ECO:0000313" key="2">
    <source>
        <dbReference type="Proteomes" id="UP001194468"/>
    </source>
</evidence>
<evidence type="ECO:0000313" key="1">
    <source>
        <dbReference type="EMBL" id="KAF8432698.1"/>
    </source>
</evidence>
<sequence length="67" mass="7365">MVWCGRQRYIIAPRVPLATLSTELKNCAISTWVEMGLLDITQCPSTYSLSDFDSSKMRCTACLGSSG</sequence>
<dbReference type="AlphaFoldDB" id="A0AAD4BJF6"/>
<name>A0AAD4BJF6_BOLED</name>
<dbReference type="EMBL" id="WHUW01000038">
    <property type="protein sequence ID" value="KAF8432698.1"/>
    <property type="molecule type" value="Genomic_DNA"/>
</dbReference>
<comment type="caution">
    <text evidence="1">The sequence shown here is derived from an EMBL/GenBank/DDBJ whole genome shotgun (WGS) entry which is preliminary data.</text>
</comment>
<dbReference type="Proteomes" id="UP001194468">
    <property type="component" value="Unassembled WGS sequence"/>
</dbReference>
<gene>
    <name evidence="1" type="ORF">L210DRAFT_3557630</name>
</gene>